<feature type="region of interest" description="Disordered" evidence="1">
    <location>
        <begin position="69"/>
        <end position="109"/>
    </location>
</feature>
<dbReference type="EMBL" id="JAZHXI010000004">
    <property type="protein sequence ID" value="KAL2072755.1"/>
    <property type="molecule type" value="Genomic_DNA"/>
</dbReference>
<proteinExistence type="predicted"/>
<organism evidence="2 3">
    <name type="scientific">Oculimacula yallundae</name>
    <dbReference type="NCBI Taxonomy" id="86028"/>
    <lineage>
        <taxon>Eukaryota</taxon>
        <taxon>Fungi</taxon>
        <taxon>Dikarya</taxon>
        <taxon>Ascomycota</taxon>
        <taxon>Pezizomycotina</taxon>
        <taxon>Leotiomycetes</taxon>
        <taxon>Helotiales</taxon>
        <taxon>Ploettnerulaceae</taxon>
        <taxon>Oculimacula</taxon>
    </lineage>
</organism>
<comment type="caution">
    <text evidence="2">The sequence shown here is derived from an EMBL/GenBank/DDBJ whole genome shotgun (WGS) entry which is preliminary data.</text>
</comment>
<reference evidence="2 3" key="1">
    <citation type="journal article" date="2024" name="Commun. Biol.">
        <title>Comparative genomic analysis of thermophilic fungi reveals convergent evolutionary adaptations and gene losses.</title>
        <authorList>
            <person name="Steindorff A.S."/>
            <person name="Aguilar-Pontes M.V."/>
            <person name="Robinson A.J."/>
            <person name="Andreopoulos B."/>
            <person name="LaButti K."/>
            <person name="Kuo A."/>
            <person name="Mondo S."/>
            <person name="Riley R."/>
            <person name="Otillar R."/>
            <person name="Haridas S."/>
            <person name="Lipzen A."/>
            <person name="Grimwood J."/>
            <person name="Schmutz J."/>
            <person name="Clum A."/>
            <person name="Reid I.D."/>
            <person name="Moisan M.C."/>
            <person name="Butler G."/>
            <person name="Nguyen T.T.M."/>
            <person name="Dewar K."/>
            <person name="Conant G."/>
            <person name="Drula E."/>
            <person name="Henrissat B."/>
            <person name="Hansel C."/>
            <person name="Singer S."/>
            <person name="Hutchinson M.I."/>
            <person name="de Vries R.P."/>
            <person name="Natvig D.O."/>
            <person name="Powell A.J."/>
            <person name="Tsang A."/>
            <person name="Grigoriev I.V."/>
        </authorList>
    </citation>
    <scope>NUCLEOTIDE SEQUENCE [LARGE SCALE GENOMIC DNA]</scope>
    <source>
        <strain evidence="2 3">CBS 494.80</strain>
    </source>
</reference>
<accession>A0ABR4CS27</accession>
<name>A0ABR4CS27_9HELO</name>
<gene>
    <name evidence="2" type="ORF">VTL71DRAFT_12098</name>
</gene>
<feature type="region of interest" description="Disordered" evidence="1">
    <location>
        <begin position="1"/>
        <end position="47"/>
    </location>
</feature>
<dbReference type="Proteomes" id="UP001595075">
    <property type="component" value="Unassembled WGS sequence"/>
</dbReference>
<protein>
    <submittedName>
        <fullName evidence="2">Uncharacterized protein</fullName>
    </submittedName>
</protein>
<evidence type="ECO:0000256" key="1">
    <source>
        <dbReference type="SAM" id="MobiDB-lite"/>
    </source>
</evidence>
<evidence type="ECO:0000313" key="3">
    <source>
        <dbReference type="Proteomes" id="UP001595075"/>
    </source>
</evidence>
<keyword evidence="3" id="KW-1185">Reference proteome</keyword>
<feature type="compositionally biased region" description="Polar residues" evidence="1">
    <location>
        <begin position="69"/>
        <end position="83"/>
    </location>
</feature>
<evidence type="ECO:0000313" key="2">
    <source>
        <dbReference type="EMBL" id="KAL2072755.1"/>
    </source>
</evidence>
<sequence length="538" mass="59982">MAGRHRTVFHPQNKDATLSETDTGIAAGQKRKRTQTPAQEESFKSTEESFFDALTKIKDERAAAQHLLQPTSQPIHNAQQTRAPSLRKVAQSTPRLLPSFDGGPKNPTSVGANPELGAEASQPFNHQHAVPLSSTFDGFQHQQDGSIPCPYPAFEGGLQYRPQHSTASNPPFSGYKSLTPVQLPYPQPQQYIAPTIAFVAPVPHVTRAQLPSSTFDTGSVQVHFHLLTSIRDHQHLLTTSSSGQDMFAHQHALPLPFARCVKPEVARAITAAATAAFAAHQISTPKASRTPYPPPIDSEDVQRSLGRGVSVDPDRSIHLSVIFQQPSNYLSRSNIQLSMPVSWDLAFYHSPLIAWFYSNQGGNLPSVTCPIKISFPATGDLLIHWMYKQYLHPFPGFPPRPDILEQVHPYPQLLLADLWICAADLHIPKLQNIAMEELNKTFAANTHPKTLTHVYKHTESGSLLRKYFVWQYANQVSNHVTLMEDAVKIYPTAFVIEWITMLTQMWLGKSGKNDVKIDMTLEDFMVVENKVTWAFVRT</sequence>